<organism evidence="1 2">
    <name type="scientific">Christensenella tenuis</name>
    <dbReference type="NCBI Taxonomy" id="2763033"/>
    <lineage>
        <taxon>Bacteria</taxon>
        <taxon>Bacillati</taxon>
        <taxon>Bacillota</taxon>
        <taxon>Clostridia</taxon>
        <taxon>Christensenellales</taxon>
        <taxon>Christensenellaceae</taxon>
        <taxon>Christensenella</taxon>
    </lineage>
</organism>
<name>A0ABR7EGJ3_9FIRM</name>
<reference evidence="1 2" key="1">
    <citation type="submission" date="2020-08" db="EMBL/GenBank/DDBJ databases">
        <title>Genome public.</title>
        <authorList>
            <person name="Liu C."/>
            <person name="Sun Q."/>
        </authorList>
    </citation>
    <scope>NUCLEOTIDE SEQUENCE [LARGE SCALE GENOMIC DNA]</scope>
    <source>
        <strain evidence="1 2">NSJ-35</strain>
    </source>
</reference>
<dbReference type="EMBL" id="JACOON010000006">
    <property type="protein sequence ID" value="MBC5648900.1"/>
    <property type="molecule type" value="Genomic_DNA"/>
</dbReference>
<evidence type="ECO:0000313" key="2">
    <source>
        <dbReference type="Proteomes" id="UP000606889"/>
    </source>
</evidence>
<dbReference type="RefSeq" id="WP_186858359.1">
    <property type="nucleotide sequence ID" value="NZ_JACOON010000006.1"/>
</dbReference>
<comment type="caution">
    <text evidence="1">The sequence shown here is derived from an EMBL/GenBank/DDBJ whole genome shotgun (WGS) entry which is preliminary data.</text>
</comment>
<gene>
    <name evidence="1" type="ORF">H8S18_11175</name>
</gene>
<sequence>MLACAFMDNRSQTELNPRGKAGTFFTREMRDALLLEIAHLYRRDVREFFVTARSPSSAEFVRLVLLVKKMLAAEDLKTAFITPRNKNTPLAKQLLQLTDRVACVCEEAVAGRSFEVQYHKMLADSAYLIFIGKNRNSKYYRCAYTGGKKIRFFGSVDSSYHMDFRAESTVCSVNHCGSPMRLEHSTCSRQLRYIEECAHSLDIRGTLQPDAYGACEAHIREIYTPVIKALRDRLHCITCLIDLNDPALDGMYWAWNKLNSRAVQAEIDSNTGTSCTPVAAVLRKNADLQFDKLKLALQNACGK</sequence>
<accession>A0ABR7EGJ3</accession>
<keyword evidence="2" id="KW-1185">Reference proteome</keyword>
<protein>
    <submittedName>
        <fullName evidence="1">Uncharacterized protein</fullName>
    </submittedName>
</protein>
<evidence type="ECO:0000313" key="1">
    <source>
        <dbReference type="EMBL" id="MBC5648900.1"/>
    </source>
</evidence>
<dbReference type="Proteomes" id="UP000606889">
    <property type="component" value="Unassembled WGS sequence"/>
</dbReference>
<proteinExistence type="predicted"/>